<accession>A0AB35Z1I7</accession>
<evidence type="ECO:0000256" key="1">
    <source>
        <dbReference type="SAM" id="Phobius"/>
    </source>
</evidence>
<evidence type="ECO:0000313" key="3">
    <source>
        <dbReference type="EMBL" id="MEM0574759.1"/>
    </source>
</evidence>
<gene>
    <name evidence="3" type="ORF">VZD24_14635</name>
    <name evidence="2" type="ORF">VZD85_14640</name>
</gene>
<keyword evidence="5" id="KW-1185">Reference proteome</keyword>
<dbReference type="EMBL" id="JAZBJM010000016">
    <property type="protein sequence ID" value="MEM0519597.1"/>
    <property type="molecule type" value="Genomic_DNA"/>
</dbReference>
<dbReference type="AlphaFoldDB" id="A0AB35Z1I7"/>
<keyword evidence="1" id="KW-0472">Membrane</keyword>
<feature type="transmembrane region" description="Helical" evidence="1">
    <location>
        <begin position="51"/>
        <end position="73"/>
    </location>
</feature>
<keyword evidence="1" id="KW-0812">Transmembrane</keyword>
<evidence type="ECO:0000313" key="4">
    <source>
        <dbReference type="Proteomes" id="UP001388259"/>
    </source>
</evidence>
<organism evidence="2 4">
    <name type="scientific">Aequorivita flava</name>
    <dbReference type="NCBI Taxonomy" id="3114371"/>
    <lineage>
        <taxon>Bacteria</taxon>
        <taxon>Pseudomonadati</taxon>
        <taxon>Bacteroidota</taxon>
        <taxon>Flavobacteriia</taxon>
        <taxon>Flavobacteriales</taxon>
        <taxon>Flavobacteriaceae</taxon>
        <taxon>Aequorivita</taxon>
    </lineage>
</organism>
<evidence type="ECO:0000313" key="2">
    <source>
        <dbReference type="EMBL" id="MEM0519597.1"/>
    </source>
</evidence>
<dbReference type="Proteomes" id="UP001388259">
    <property type="component" value="Unassembled WGS sequence"/>
</dbReference>
<dbReference type="Proteomes" id="UP001390963">
    <property type="component" value="Unassembled WGS sequence"/>
</dbReference>
<proteinExistence type="predicted"/>
<dbReference type="RefSeq" id="WP_342688026.1">
    <property type="nucleotide sequence ID" value="NZ_JAZBJM010000016.1"/>
</dbReference>
<evidence type="ECO:0008006" key="6">
    <source>
        <dbReference type="Google" id="ProtNLM"/>
    </source>
</evidence>
<comment type="caution">
    <text evidence="2">The sequence shown here is derived from an EMBL/GenBank/DDBJ whole genome shotgun (WGS) entry which is preliminary data.</text>
</comment>
<sequence length="82" mass="9635">MTQGERQNYKWRPNDNSSTTRLRYDLEAEHWYKSFKNAELKHKPSSIGGELGVIVILLQLLFSLFVLVVLGLIKFLNWLTRL</sequence>
<reference evidence="2 5" key="1">
    <citation type="submission" date="2024-01" db="EMBL/GenBank/DDBJ databases">
        <title>Aequorivita flavus sp. nov., isolated from deep-sea sediment.</title>
        <authorList>
            <person name="Chen X."/>
        </authorList>
    </citation>
    <scope>NUCLEOTIDE SEQUENCE</scope>
    <source>
        <strain evidence="2">MCCC 1A16923</strain>
        <strain evidence="3 5">MCCC 1A16935</strain>
    </source>
</reference>
<protein>
    <recommendedName>
        <fullName evidence="6">DUF2970 domain-containing protein</fullName>
    </recommendedName>
</protein>
<evidence type="ECO:0000313" key="5">
    <source>
        <dbReference type="Proteomes" id="UP001390963"/>
    </source>
</evidence>
<dbReference type="EMBL" id="JBANCF010000018">
    <property type="protein sequence ID" value="MEM0574759.1"/>
    <property type="molecule type" value="Genomic_DNA"/>
</dbReference>
<keyword evidence="1" id="KW-1133">Transmembrane helix</keyword>
<name>A0AB35Z1I7_9FLAO</name>